<gene>
    <name evidence="3" type="ORF">K2173_008020</name>
</gene>
<dbReference type="AlphaFoldDB" id="A0AAV8T713"/>
<dbReference type="GO" id="GO:0016747">
    <property type="term" value="F:acyltransferase activity, transferring groups other than amino-acyl groups"/>
    <property type="evidence" value="ECO:0007669"/>
    <property type="project" value="TreeGrafter"/>
</dbReference>
<dbReference type="EMBL" id="JAIWQS010000006">
    <property type="protein sequence ID" value="KAJ8762581.1"/>
    <property type="molecule type" value="Genomic_DNA"/>
</dbReference>
<evidence type="ECO:0000256" key="1">
    <source>
        <dbReference type="ARBA" id="ARBA00009861"/>
    </source>
</evidence>
<organism evidence="3 4">
    <name type="scientific">Erythroxylum novogranatense</name>
    <dbReference type="NCBI Taxonomy" id="1862640"/>
    <lineage>
        <taxon>Eukaryota</taxon>
        <taxon>Viridiplantae</taxon>
        <taxon>Streptophyta</taxon>
        <taxon>Embryophyta</taxon>
        <taxon>Tracheophyta</taxon>
        <taxon>Spermatophyta</taxon>
        <taxon>Magnoliopsida</taxon>
        <taxon>eudicotyledons</taxon>
        <taxon>Gunneridae</taxon>
        <taxon>Pentapetalae</taxon>
        <taxon>rosids</taxon>
        <taxon>fabids</taxon>
        <taxon>Malpighiales</taxon>
        <taxon>Erythroxylaceae</taxon>
        <taxon>Erythroxylum</taxon>
    </lineage>
</organism>
<protein>
    <submittedName>
        <fullName evidence="3">Uncharacterized protein</fullName>
    </submittedName>
</protein>
<comment type="caution">
    <text evidence="3">The sequence shown here is derived from an EMBL/GenBank/DDBJ whole genome shotgun (WGS) entry which is preliminary data.</text>
</comment>
<comment type="similarity">
    <text evidence="1">Belongs to the plant acyltransferase family.</text>
</comment>
<proteinExistence type="inferred from homology"/>
<evidence type="ECO:0000313" key="3">
    <source>
        <dbReference type="EMBL" id="KAJ8762581.1"/>
    </source>
</evidence>
<accession>A0AAV8T713</accession>
<dbReference type="PANTHER" id="PTHR31642:SF259">
    <property type="entry name" value="PROTEIN ECERIFERUM 2"/>
    <property type="match status" value="1"/>
</dbReference>
<keyword evidence="4" id="KW-1185">Reference proteome</keyword>
<reference evidence="3 4" key="1">
    <citation type="submission" date="2021-09" db="EMBL/GenBank/DDBJ databases">
        <title>Genomic insights and catalytic innovation underlie evolution of tropane alkaloids biosynthesis.</title>
        <authorList>
            <person name="Wang Y.-J."/>
            <person name="Tian T."/>
            <person name="Huang J.-P."/>
            <person name="Huang S.-X."/>
        </authorList>
    </citation>
    <scope>NUCLEOTIDE SEQUENCE [LARGE SCALE GENOMIC DNA]</scope>
    <source>
        <strain evidence="3">KIB-2018</strain>
        <tissue evidence="3">Leaf</tissue>
    </source>
</reference>
<dbReference type="InterPro" id="IPR023213">
    <property type="entry name" value="CAT-like_dom_sf"/>
</dbReference>
<evidence type="ECO:0000256" key="2">
    <source>
        <dbReference type="SAM" id="MobiDB-lite"/>
    </source>
</evidence>
<feature type="region of interest" description="Disordered" evidence="2">
    <location>
        <begin position="121"/>
        <end position="143"/>
    </location>
</feature>
<dbReference type="Proteomes" id="UP001159364">
    <property type="component" value="Linkage Group LG06"/>
</dbReference>
<dbReference type="Pfam" id="PF02458">
    <property type="entry name" value="Transferase"/>
    <property type="match status" value="1"/>
</dbReference>
<dbReference type="Gene3D" id="3.30.559.10">
    <property type="entry name" value="Chloramphenicol acetyltransferase-like domain"/>
    <property type="match status" value="2"/>
</dbReference>
<sequence length="371" mass="41090">MFPLLDLYVTTTGRIRRTESGRPFIRCNDSGVRIVEARCEETIDQWLARDDHHLLDHHLAYDGVLGPDLGFSPLVYIQFTWFKCGGMSLGLSWAHVLGDPFSALNFINMWGEILQGHMPPKSLRLPNPVEHENPPPTSPRKPFSLKQVDPVGDSWVITNNSNMETYTFHLTPKQLENILSSVHGSVLGSANLSSFDIIAAVIWKSLSKTREDSGPRVVTICTRSTQKSSARTEVPGNNMRFGSVEADFSVAKVEASELAQLIAEKQEDENSLIAETVRVHQGNLGYILYGANLTFVNLEDAGVYDLKLKGQKPVFANYTIKGVGEEGTVLVLPSKSDNKTTKDVGRTITTILPGDQLTGLRGVLRQDWNVE</sequence>
<evidence type="ECO:0000313" key="4">
    <source>
        <dbReference type="Proteomes" id="UP001159364"/>
    </source>
</evidence>
<dbReference type="InterPro" id="IPR050317">
    <property type="entry name" value="Plant_Fungal_Acyltransferase"/>
</dbReference>
<dbReference type="PANTHER" id="PTHR31642">
    <property type="entry name" value="TRICHOTHECENE 3-O-ACETYLTRANSFERASE"/>
    <property type="match status" value="1"/>
</dbReference>
<name>A0AAV8T713_9ROSI</name>